<dbReference type="GO" id="GO:0046872">
    <property type="term" value="F:metal ion binding"/>
    <property type="evidence" value="ECO:0007669"/>
    <property type="project" value="UniProtKB-KW"/>
</dbReference>
<evidence type="ECO:0000256" key="3">
    <source>
        <dbReference type="ARBA" id="ARBA00022723"/>
    </source>
</evidence>
<sequence length="132" mass="15269">MVFSFSISVKAIDNGPVFEDPVMQSKYEQLISEIRCLVCQNQSIKDSNVFLAVDLRNEIRRLLEIGRSESEIKQFLVDRYGDFVLYQPPLNEKTFLIWFSPLLLLLAGGIIIIKIIRKRMNLQFDDSDEAPL</sequence>
<keyword evidence="3" id="KW-0479">Metal-binding</keyword>
<proteinExistence type="inferred from homology"/>
<organism evidence="9">
    <name type="scientific">marine metagenome</name>
    <dbReference type="NCBI Taxonomy" id="408172"/>
    <lineage>
        <taxon>unclassified sequences</taxon>
        <taxon>metagenomes</taxon>
        <taxon>ecological metagenomes</taxon>
    </lineage>
</organism>
<dbReference type="GO" id="GO:0017004">
    <property type="term" value="P:cytochrome complex assembly"/>
    <property type="evidence" value="ECO:0007669"/>
    <property type="project" value="UniProtKB-KW"/>
</dbReference>
<feature type="domain" description="CcmH/CycL/Ccl2/NrfF N-terminal" evidence="8">
    <location>
        <begin position="3"/>
        <end position="122"/>
    </location>
</feature>
<protein>
    <recommendedName>
        <fullName evidence="8">CcmH/CycL/Ccl2/NrfF N-terminal domain-containing protein</fullName>
    </recommendedName>
</protein>
<evidence type="ECO:0000256" key="4">
    <source>
        <dbReference type="ARBA" id="ARBA00022729"/>
    </source>
</evidence>
<evidence type="ECO:0000256" key="5">
    <source>
        <dbReference type="ARBA" id="ARBA00022748"/>
    </source>
</evidence>
<evidence type="ECO:0000256" key="7">
    <source>
        <dbReference type="SAM" id="Phobius"/>
    </source>
</evidence>
<dbReference type="AlphaFoldDB" id="A0A381RDB4"/>
<evidence type="ECO:0000313" key="9">
    <source>
        <dbReference type="EMBL" id="SUZ89184.1"/>
    </source>
</evidence>
<dbReference type="Gene3D" id="1.10.8.640">
    <property type="entry name" value="Cytochrome C biogenesis protein"/>
    <property type="match status" value="1"/>
</dbReference>
<evidence type="ECO:0000259" key="8">
    <source>
        <dbReference type="Pfam" id="PF03918"/>
    </source>
</evidence>
<keyword evidence="5" id="KW-0201">Cytochrome c-type biogenesis</keyword>
<dbReference type="Pfam" id="PF03918">
    <property type="entry name" value="CcmH"/>
    <property type="match status" value="1"/>
</dbReference>
<feature type="transmembrane region" description="Helical" evidence="7">
    <location>
        <begin position="95"/>
        <end position="116"/>
    </location>
</feature>
<evidence type="ECO:0000256" key="6">
    <source>
        <dbReference type="ARBA" id="ARBA00023004"/>
    </source>
</evidence>
<evidence type="ECO:0000256" key="1">
    <source>
        <dbReference type="ARBA" id="ARBA00010342"/>
    </source>
</evidence>
<keyword evidence="7" id="KW-0812">Transmembrane</keyword>
<keyword evidence="7" id="KW-0472">Membrane</keyword>
<dbReference type="GO" id="GO:0005886">
    <property type="term" value="C:plasma membrane"/>
    <property type="evidence" value="ECO:0007669"/>
    <property type="project" value="TreeGrafter"/>
</dbReference>
<dbReference type="PANTHER" id="PTHR47870:SF1">
    <property type="entry name" value="CYTOCHROME C-TYPE BIOGENESIS PROTEIN CCMH"/>
    <property type="match status" value="1"/>
</dbReference>
<dbReference type="EMBL" id="UINC01001808">
    <property type="protein sequence ID" value="SUZ89184.1"/>
    <property type="molecule type" value="Genomic_DNA"/>
</dbReference>
<dbReference type="InterPro" id="IPR005616">
    <property type="entry name" value="CcmH/CycL/Ccl2/NrfF_N"/>
</dbReference>
<dbReference type="PANTHER" id="PTHR47870">
    <property type="entry name" value="CYTOCHROME C-TYPE BIOGENESIS PROTEIN CCMH"/>
    <property type="match status" value="1"/>
</dbReference>
<gene>
    <name evidence="9" type="ORF">METZ01_LOCUS42038</name>
</gene>
<keyword evidence="4" id="KW-0732">Signal</keyword>
<dbReference type="FunFam" id="1.10.8.640:FF:000001">
    <property type="entry name" value="Cytochrome c-type biogenesis protein"/>
    <property type="match status" value="1"/>
</dbReference>
<comment type="similarity">
    <text evidence="1">Belongs to the CcmH/CycL/Ccl2/NrfF family.</text>
</comment>
<keyword evidence="2" id="KW-0349">Heme</keyword>
<reference evidence="9" key="1">
    <citation type="submission" date="2018-05" db="EMBL/GenBank/DDBJ databases">
        <authorList>
            <person name="Lanie J.A."/>
            <person name="Ng W.-L."/>
            <person name="Kazmierczak K.M."/>
            <person name="Andrzejewski T.M."/>
            <person name="Davidsen T.M."/>
            <person name="Wayne K.J."/>
            <person name="Tettelin H."/>
            <person name="Glass J.I."/>
            <person name="Rusch D."/>
            <person name="Podicherti R."/>
            <person name="Tsui H.-C.T."/>
            <person name="Winkler M.E."/>
        </authorList>
    </citation>
    <scope>NUCLEOTIDE SEQUENCE</scope>
</reference>
<dbReference type="CDD" id="cd16378">
    <property type="entry name" value="CcmH_N"/>
    <property type="match status" value="1"/>
</dbReference>
<evidence type="ECO:0000256" key="2">
    <source>
        <dbReference type="ARBA" id="ARBA00022617"/>
    </source>
</evidence>
<dbReference type="InterPro" id="IPR038297">
    <property type="entry name" value="CcmH/CycL/NrfF/Ccl2_sf"/>
</dbReference>
<name>A0A381RDB4_9ZZZZ</name>
<accession>A0A381RDB4</accession>
<keyword evidence="6" id="KW-0408">Iron</keyword>
<keyword evidence="7" id="KW-1133">Transmembrane helix</keyword>
<dbReference type="InterPro" id="IPR051263">
    <property type="entry name" value="C-type_cytochrome_biogenesis"/>
</dbReference>